<feature type="transmembrane region" description="Helical" evidence="6">
    <location>
        <begin position="349"/>
        <end position="368"/>
    </location>
</feature>
<keyword evidence="2" id="KW-0813">Transport</keyword>
<feature type="transmembrane region" description="Helical" evidence="6">
    <location>
        <begin position="16"/>
        <end position="38"/>
    </location>
</feature>
<dbReference type="InterPro" id="IPR036259">
    <property type="entry name" value="MFS_trans_sf"/>
</dbReference>
<dbReference type="GO" id="GO:0022857">
    <property type="term" value="F:transmembrane transporter activity"/>
    <property type="evidence" value="ECO:0007669"/>
    <property type="project" value="InterPro"/>
</dbReference>
<dbReference type="PANTHER" id="PTHR42718">
    <property type="entry name" value="MAJOR FACILITATOR SUPERFAMILY MULTIDRUG TRANSPORTER MFSC"/>
    <property type="match status" value="1"/>
</dbReference>
<gene>
    <name evidence="8" type="ORF">ENQ31_02205</name>
</gene>
<feature type="transmembrane region" description="Helical" evidence="6">
    <location>
        <begin position="111"/>
        <end position="132"/>
    </location>
</feature>
<evidence type="ECO:0000259" key="7">
    <source>
        <dbReference type="PROSITE" id="PS50850"/>
    </source>
</evidence>
<evidence type="ECO:0000256" key="1">
    <source>
        <dbReference type="ARBA" id="ARBA00004141"/>
    </source>
</evidence>
<evidence type="ECO:0000256" key="2">
    <source>
        <dbReference type="ARBA" id="ARBA00022448"/>
    </source>
</evidence>
<feature type="transmembrane region" description="Helical" evidence="6">
    <location>
        <begin position="228"/>
        <end position="246"/>
    </location>
</feature>
<dbReference type="SUPFAM" id="SSF103473">
    <property type="entry name" value="MFS general substrate transporter"/>
    <property type="match status" value="1"/>
</dbReference>
<feature type="domain" description="Major facilitator superfamily (MFS) profile" evidence="7">
    <location>
        <begin position="16"/>
        <end position="454"/>
    </location>
</feature>
<dbReference type="EMBL" id="DSMR01000155">
    <property type="protein sequence ID" value="HET46962.1"/>
    <property type="molecule type" value="Genomic_DNA"/>
</dbReference>
<dbReference type="Gene3D" id="1.20.1250.20">
    <property type="entry name" value="MFS general substrate transporter like domains"/>
    <property type="match status" value="1"/>
</dbReference>
<organism evidence="8">
    <name type="scientific">Thermoanaerobaculum aquaticum</name>
    <dbReference type="NCBI Taxonomy" id="1312852"/>
    <lineage>
        <taxon>Bacteria</taxon>
        <taxon>Pseudomonadati</taxon>
        <taxon>Acidobacteriota</taxon>
        <taxon>Thermoanaerobaculia</taxon>
        <taxon>Thermoanaerobaculales</taxon>
        <taxon>Thermoanaerobaculaceae</taxon>
        <taxon>Thermoanaerobaculum</taxon>
    </lineage>
</organism>
<dbReference type="AlphaFoldDB" id="A0A7C2NIH0"/>
<accession>A0A7C2NIH0</accession>
<feature type="transmembrane region" description="Helical" evidence="6">
    <location>
        <begin position="205"/>
        <end position="221"/>
    </location>
</feature>
<feature type="transmembrane region" description="Helical" evidence="6">
    <location>
        <begin position="50"/>
        <end position="70"/>
    </location>
</feature>
<evidence type="ECO:0000256" key="6">
    <source>
        <dbReference type="SAM" id="Phobius"/>
    </source>
</evidence>
<keyword evidence="4 6" id="KW-1133">Transmembrane helix</keyword>
<dbReference type="Gene3D" id="1.20.1720.10">
    <property type="entry name" value="Multidrug resistance protein D"/>
    <property type="match status" value="1"/>
</dbReference>
<protein>
    <submittedName>
        <fullName evidence="8">MFS transporter</fullName>
    </submittedName>
</protein>
<feature type="transmembrane region" description="Helical" evidence="6">
    <location>
        <begin position="388"/>
        <end position="411"/>
    </location>
</feature>
<evidence type="ECO:0000256" key="4">
    <source>
        <dbReference type="ARBA" id="ARBA00022989"/>
    </source>
</evidence>
<dbReference type="OrthoDB" id="102502at2"/>
<feature type="transmembrane region" description="Helical" evidence="6">
    <location>
        <begin position="266"/>
        <end position="286"/>
    </location>
</feature>
<dbReference type="PANTHER" id="PTHR42718:SF9">
    <property type="entry name" value="MAJOR FACILITATOR SUPERFAMILY MULTIDRUG TRANSPORTER MFSC"/>
    <property type="match status" value="1"/>
</dbReference>
<evidence type="ECO:0000256" key="3">
    <source>
        <dbReference type="ARBA" id="ARBA00022692"/>
    </source>
</evidence>
<feature type="transmembrane region" description="Helical" evidence="6">
    <location>
        <begin position="423"/>
        <end position="448"/>
    </location>
</feature>
<dbReference type="CDD" id="cd17321">
    <property type="entry name" value="MFS_MMR_MDR_like"/>
    <property type="match status" value="1"/>
</dbReference>
<comment type="subcellular location">
    <subcellularLocation>
        <location evidence="1">Membrane</location>
        <topology evidence="1">Multi-pass membrane protein</topology>
    </subcellularLocation>
</comment>
<dbReference type="InterPro" id="IPR011701">
    <property type="entry name" value="MFS"/>
</dbReference>
<proteinExistence type="predicted"/>
<dbReference type="PROSITE" id="PS50850">
    <property type="entry name" value="MFS"/>
    <property type="match status" value="1"/>
</dbReference>
<feature type="transmembrane region" description="Helical" evidence="6">
    <location>
        <begin position="298"/>
        <end position="318"/>
    </location>
</feature>
<keyword evidence="5 6" id="KW-0472">Membrane</keyword>
<dbReference type="Pfam" id="PF07690">
    <property type="entry name" value="MFS_1"/>
    <property type="match status" value="2"/>
</dbReference>
<evidence type="ECO:0000256" key="5">
    <source>
        <dbReference type="ARBA" id="ARBA00023136"/>
    </source>
</evidence>
<feature type="transmembrane region" description="Helical" evidence="6">
    <location>
        <begin position="166"/>
        <end position="185"/>
    </location>
</feature>
<name>A0A7C2NIH0_9BACT</name>
<sequence>MQTASPAGFIQDHRPLLWATALGSFLPPFLGSSLNVALPVIGRELQATAFELGLIVNAFLIAAAGMLVPLGRWADACGRARVFTWGLLGQALCSAAAIFTRSVPALLLVRAAQGVAAAATFATAVALVAQVAPAGQKGKLLGANTAAVYLGLTLGPPTGGLLTQHLGWRSVFGASALLALGGWALARPWGREKSPREGVAQPASLWLFAAGVSLVLGGLAMTRVQGRFAALAALGAIAVVLSFRGSSNLPLEPALFRNTAFTFSNLAALIHYAATFSVSLFLALYLQVVGGLSPKATGFLLLAQPLLMALLSPVAGSVSDRWEPRWVASAGMALTAGGLLVLSSAQLRVSLFQVISGLALLGIGFALFSSPNTHAVMGQAPTKLLSAASATLALMRLTGQAGSLVLASFFLPASSLDTQAGKLLVPGMQANLWVASLLCLVGMVFSLARGNVHG</sequence>
<feature type="transmembrane region" description="Helical" evidence="6">
    <location>
        <begin position="138"/>
        <end position="154"/>
    </location>
</feature>
<dbReference type="RefSeq" id="WP_081800055.1">
    <property type="nucleotide sequence ID" value="NZ_JMFG01000022.1"/>
</dbReference>
<reference evidence="8" key="1">
    <citation type="journal article" date="2020" name="mSystems">
        <title>Genome- and Community-Level Interaction Insights into Carbon Utilization and Element Cycling Functions of Hydrothermarchaeota in Hydrothermal Sediment.</title>
        <authorList>
            <person name="Zhou Z."/>
            <person name="Liu Y."/>
            <person name="Xu W."/>
            <person name="Pan J."/>
            <person name="Luo Z.H."/>
            <person name="Li M."/>
        </authorList>
    </citation>
    <scope>NUCLEOTIDE SEQUENCE [LARGE SCALE GENOMIC DNA]</scope>
    <source>
        <strain evidence="8">SpSt-299</strain>
    </source>
</reference>
<dbReference type="GO" id="GO:0016020">
    <property type="term" value="C:membrane"/>
    <property type="evidence" value="ECO:0007669"/>
    <property type="project" value="UniProtKB-SubCell"/>
</dbReference>
<keyword evidence="3 6" id="KW-0812">Transmembrane</keyword>
<evidence type="ECO:0000313" key="8">
    <source>
        <dbReference type="EMBL" id="HET46962.1"/>
    </source>
</evidence>
<feature type="transmembrane region" description="Helical" evidence="6">
    <location>
        <begin position="82"/>
        <end position="99"/>
    </location>
</feature>
<dbReference type="InterPro" id="IPR020846">
    <property type="entry name" value="MFS_dom"/>
</dbReference>
<comment type="caution">
    <text evidence="8">The sequence shown here is derived from an EMBL/GenBank/DDBJ whole genome shotgun (WGS) entry which is preliminary data.</text>
</comment>